<protein>
    <recommendedName>
        <fullName evidence="6">Protein kinase domain-containing protein</fullName>
    </recommendedName>
</protein>
<dbReference type="SUPFAM" id="SSF56112">
    <property type="entry name" value="Protein kinase-like (PK-like)"/>
    <property type="match status" value="1"/>
</dbReference>
<organism evidence="7 8">
    <name type="scientific">Ameca splendens</name>
    <dbReference type="NCBI Taxonomy" id="208324"/>
    <lineage>
        <taxon>Eukaryota</taxon>
        <taxon>Metazoa</taxon>
        <taxon>Chordata</taxon>
        <taxon>Craniata</taxon>
        <taxon>Vertebrata</taxon>
        <taxon>Euteleostomi</taxon>
        <taxon>Actinopterygii</taxon>
        <taxon>Neopterygii</taxon>
        <taxon>Teleostei</taxon>
        <taxon>Neoteleostei</taxon>
        <taxon>Acanthomorphata</taxon>
        <taxon>Ovalentaria</taxon>
        <taxon>Atherinomorphae</taxon>
        <taxon>Cyprinodontiformes</taxon>
        <taxon>Goodeidae</taxon>
        <taxon>Ameca</taxon>
    </lineage>
</organism>
<dbReference type="Gene3D" id="1.10.510.10">
    <property type="entry name" value="Transferase(Phosphotransferase) domain 1"/>
    <property type="match status" value="1"/>
</dbReference>
<dbReference type="PANTHER" id="PTHR24355:SF1">
    <property type="entry name" value="RIBOSOMAL PROTEIN S6 KINASE-RELATED PROTEIN"/>
    <property type="match status" value="1"/>
</dbReference>
<dbReference type="EMBL" id="JAHRIP010044362">
    <property type="protein sequence ID" value="MEQ2297766.1"/>
    <property type="molecule type" value="Genomic_DNA"/>
</dbReference>
<feature type="non-terminal residue" evidence="7">
    <location>
        <position position="1"/>
    </location>
</feature>
<evidence type="ECO:0000256" key="3">
    <source>
        <dbReference type="ARBA" id="ARBA00022741"/>
    </source>
</evidence>
<accession>A0ABV0YWF7</accession>
<reference evidence="7 8" key="1">
    <citation type="submission" date="2021-06" db="EMBL/GenBank/DDBJ databases">
        <authorList>
            <person name="Palmer J.M."/>
        </authorList>
    </citation>
    <scope>NUCLEOTIDE SEQUENCE [LARGE SCALE GENOMIC DNA]</scope>
    <source>
        <strain evidence="7 8">AS_MEX2019</strain>
        <tissue evidence="7">Muscle</tissue>
    </source>
</reference>
<evidence type="ECO:0000256" key="2">
    <source>
        <dbReference type="ARBA" id="ARBA00022679"/>
    </source>
</evidence>
<feature type="domain" description="Protein kinase" evidence="6">
    <location>
        <begin position="1"/>
        <end position="64"/>
    </location>
</feature>
<name>A0ABV0YWF7_9TELE</name>
<keyword evidence="8" id="KW-1185">Reference proteome</keyword>
<evidence type="ECO:0000313" key="7">
    <source>
        <dbReference type="EMBL" id="MEQ2297766.1"/>
    </source>
</evidence>
<keyword evidence="2" id="KW-0808">Transferase</keyword>
<evidence type="ECO:0000256" key="1">
    <source>
        <dbReference type="ARBA" id="ARBA00022527"/>
    </source>
</evidence>
<evidence type="ECO:0000256" key="5">
    <source>
        <dbReference type="ARBA" id="ARBA00022840"/>
    </source>
</evidence>
<dbReference type="InterPro" id="IPR000719">
    <property type="entry name" value="Prot_kinase_dom"/>
</dbReference>
<evidence type="ECO:0000313" key="8">
    <source>
        <dbReference type="Proteomes" id="UP001469553"/>
    </source>
</evidence>
<sequence length="64" mass="7061">TGGFGAIKRGSYSSVCDYCSTGDLYTYWQMIGQFSEKTVQIFAAELGCALGFLHDFGIIHRDVK</sequence>
<dbReference type="InterPro" id="IPR011009">
    <property type="entry name" value="Kinase-like_dom_sf"/>
</dbReference>
<evidence type="ECO:0000256" key="4">
    <source>
        <dbReference type="ARBA" id="ARBA00022777"/>
    </source>
</evidence>
<feature type="non-terminal residue" evidence="7">
    <location>
        <position position="64"/>
    </location>
</feature>
<keyword evidence="1" id="KW-0723">Serine/threonine-protein kinase</keyword>
<proteinExistence type="predicted"/>
<dbReference type="Gene3D" id="3.30.200.20">
    <property type="entry name" value="Phosphorylase Kinase, domain 1"/>
    <property type="match status" value="1"/>
</dbReference>
<keyword evidence="5" id="KW-0067">ATP-binding</keyword>
<dbReference type="Proteomes" id="UP001469553">
    <property type="component" value="Unassembled WGS sequence"/>
</dbReference>
<dbReference type="Pfam" id="PF00069">
    <property type="entry name" value="Pkinase"/>
    <property type="match status" value="1"/>
</dbReference>
<keyword evidence="3" id="KW-0547">Nucleotide-binding</keyword>
<gene>
    <name evidence="7" type="ORF">AMECASPLE_038013</name>
</gene>
<dbReference type="PANTHER" id="PTHR24355">
    <property type="entry name" value="G PROTEIN-COUPLED RECEPTOR KINASE/RIBOSOMAL PROTEIN S6 KINASE"/>
    <property type="match status" value="1"/>
</dbReference>
<comment type="caution">
    <text evidence="7">The sequence shown here is derived from an EMBL/GenBank/DDBJ whole genome shotgun (WGS) entry which is preliminary data.</text>
</comment>
<keyword evidence="4" id="KW-0418">Kinase</keyword>
<evidence type="ECO:0000259" key="6">
    <source>
        <dbReference type="PROSITE" id="PS50011"/>
    </source>
</evidence>
<dbReference type="PROSITE" id="PS50011">
    <property type="entry name" value="PROTEIN_KINASE_DOM"/>
    <property type="match status" value="1"/>
</dbReference>